<dbReference type="VEuPathDB" id="FungiDB:EYZ11_006007"/>
<keyword evidence="2" id="KW-0472">Membrane</keyword>
<dbReference type="InterPro" id="IPR039261">
    <property type="entry name" value="FNR_nucleotide-bd"/>
</dbReference>
<dbReference type="SUPFAM" id="SSF52343">
    <property type="entry name" value="Ferredoxin reductase-like, C-terminal NADP-linked domain"/>
    <property type="match status" value="1"/>
</dbReference>
<dbReference type="GO" id="GO:0005886">
    <property type="term" value="C:plasma membrane"/>
    <property type="evidence" value="ECO:0007669"/>
    <property type="project" value="TreeGrafter"/>
</dbReference>
<dbReference type="AlphaFoldDB" id="A0A5M9MZT2"/>
<dbReference type="PANTHER" id="PTHR32361:SF9">
    <property type="entry name" value="FERRIC REDUCTASE TRANSMEMBRANE COMPONENT 3-RELATED"/>
    <property type="match status" value="1"/>
</dbReference>
<proteinExistence type="predicted"/>
<evidence type="ECO:0000313" key="3">
    <source>
        <dbReference type="EMBL" id="KAA8647897.1"/>
    </source>
</evidence>
<evidence type="ECO:0000256" key="2">
    <source>
        <dbReference type="SAM" id="Phobius"/>
    </source>
</evidence>
<sequence length="328" mass="36534">MAINQFNIATKSVEKIYTAVVGGVISILVLYNIFSLMHTRFSGSHRLATFMYPVPFRTYLVGNGVCNFIGVQSLSEAGSRAARLSLINLIPMFISGGYEFGARLLGVPLQTYGAFHRTVGLVAVIEATIHVLIIAQTRSISTSNTMQVYGVLSHPFTISWWEDNDIGKATSVSLLLRSRSGFTRKLLDRLGQEREYTVWIDGPFGPASIGPCGFGGQMGDYGHVFMVATGIGIATQLPYIKELLGEYRKARIRTQRISLIWQLDEEVYDTLEPASKGDPQRFGYHDLIKVHSGRPNWELQLSSEIEKRKAGCSWQYLLVALSRSDVLW</sequence>
<organism evidence="3 4">
    <name type="scientific">Aspergillus tanneri</name>
    <dbReference type="NCBI Taxonomy" id="1220188"/>
    <lineage>
        <taxon>Eukaryota</taxon>
        <taxon>Fungi</taxon>
        <taxon>Dikarya</taxon>
        <taxon>Ascomycota</taxon>
        <taxon>Pezizomycotina</taxon>
        <taxon>Eurotiomycetes</taxon>
        <taxon>Eurotiomycetidae</taxon>
        <taxon>Eurotiales</taxon>
        <taxon>Aspergillaceae</taxon>
        <taxon>Aspergillus</taxon>
        <taxon>Aspergillus subgen. Circumdati</taxon>
    </lineage>
</organism>
<evidence type="ECO:0000256" key="1">
    <source>
        <dbReference type="ARBA" id="ARBA00022448"/>
    </source>
</evidence>
<feature type="transmembrane region" description="Helical" evidence="2">
    <location>
        <begin position="16"/>
        <end position="37"/>
    </location>
</feature>
<dbReference type="InterPro" id="IPR051410">
    <property type="entry name" value="Ferric/Cupric_Reductase"/>
</dbReference>
<reference evidence="3 4" key="1">
    <citation type="submission" date="2019-08" db="EMBL/GenBank/DDBJ databases">
        <title>The genome sequence of a newly discovered highly antifungal drug resistant Aspergillus species, Aspergillus tanneri NIH 1004.</title>
        <authorList>
            <person name="Mounaud S."/>
            <person name="Singh I."/>
            <person name="Joardar V."/>
            <person name="Pakala S."/>
            <person name="Pakala S."/>
            <person name="Venepally P."/>
            <person name="Chung J.K."/>
            <person name="Losada L."/>
            <person name="Nierman W.C."/>
        </authorList>
    </citation>
    <scope>NUCLEOTIDE SEQUENCE [LARGE SCALE GENOMIC DNA]</scope>
    <source>
        <strain evidence="3 4">NIH1004</strain>
    </source>
</reference>
<comment type="caution">
    <text evidence="3">The sequence shown here is derived from an EMBL/GenBank/DDBJ whole genome shotgun (WGS) entry which is preliminary data.</text>
</comment>
<dbReference type="CDD" id="cd06186">
    <property type="entry name" value="NOX_Duox_like_FAD_NADP"/>
    <property type="match status" value="1"/>
</dbReference>
<dbReference type="PANTHER" id="PTHR32361">
    <property type="entry name" value="FERRIC/CUPRIC REDUCTASE TRANSMEMBRANE COMPONENT"/>
    <property type="match status" value="1"/>
</dbReference>
<dbReference type="Proteomes" id="UP000324241">
    <property type="component" value="Unassembled WGS sequence"/>
</dbReference>
<keyword evidence="2" id="KW-0812">Transmembrane</keyword>
<gene>
    <name evidence="3" type="ORF">ATNIH1004_006599</name>
</gene>
<dbReference type="GeneID" id="54329301"/>
<accession>A0A5M9MZT2</accession>
<protein>
    <submittedName>
        <fullName evidence="3">Uncharacterized protein</fullName>
    </submittedName>
</protein>
<dbReference type="RefSeq" id="XP_033427258.1">
    <property type="nucleotide sequence ID" value="XM_033571226.1"/>
</dbReference>
<dbReference type="EMBL" id="QUQM01000004">
    <property type="protein sequence ID" value="KAA8647897.1"/>
    <property type="molecule type" value="Genomic_DNA"/>
</dbReference>
<dbReference type="GO" id="GO:0015677">
    <property type="term" value="P:copper ion import"/>
    <property type="evidence" value="ECO:0007669"/>
    <property type="project" value="TreeGrafter"/>
</dbReference>
<keyword evidence="1" id="KW-0813">Transport</keyword>
<dbReference type="GO" id="GO:0006826">
    <property type="term" value="P:iron ion transport"/>
    <property type="evidence" value="ECO:0007669"/>
    <property type="project" value="TreeGrafter"/>
</dbReference>
<evidence type="ECO:0000313" key="4">
    <source>
        <dbReference type="Proteomes" id="UP000324241"/>
    </source>
</evidence>
<name>A0A5M9MZT2_9EURO</name>
<dbReference type="Gene3D" id="3.40.50.80">
    <property type="entry name" value="Nucleotide-binding domain of ferredoxin-NADP reductase (FNR) module"/>
    <property type="match status" value="1"/>
</dbReference>
<dbReference type="GO" id="GO:0000293">
    <property type="term" value="F:ferric-chelate reductase activity"/>
    <property type="evidence" value="ECO:0007669"/>
    <property type="project" value="TreeGrafter"/>
</dbReference>
<keyword evidence="2" id="KW-1133">Transmembrane helix</keyword>
<dbReference type="OrthoDB" id="4494341at2759"/>
<dbReference type="GO" id="GO:0006879">
    <property type="term" value="P:intracellular iron ion homeostasis"/>
    <property type="evidence" value="ECO:0007669"/>
    <property type="project" value="TreeGrafter"/>
</dbReference>